<dbReference type="GO" id="GO:0006351">
    <property type="term" value="P:DNA-templated transcription"/>
    <property type="evidence" value="ECO:0007669"/>
    <property type="project" value="InterPro"/>
</dbReference>
<evidence type="ECO:0000256" key="4">
    <source>
        <dbReference type="ARBA" id="ARBA00023125"/>
    </source>
</evidence>
<dbReference type="GO" id="GO:0008270">
    <property type="term" value="F:zinc ion binding"/>
    <property type="evidence" value="ECO:0007669"/>
    <property type="project" value="InterPro"/>
</dbReference>
<dbReference type="PANTHER" id="PTHR31313">
    <property type="entry name" value="TY1 ENHANCER ACTIVATOR"/>
    <property type="match status" value="1"/>
</dbReference>
<proteinExistence type="predicted"/>
<dbReference type="PANTHER" id="PTHR31313:SF86">
    <property type="entry name" value="ZN(2)-C6 FUNGAL-TYPE DOMAIN-CONTAINING PROTEIN"/>
    <property type="match status" value="1"/>
</dbReference>
<dbReference type="GO" id="GO:0003677">
    <property type="term" value="F:DNA binding"/>
    <property type="evidence" value="ECO:0007669"/>
    <property type="project" value="UniProtKB-KW"/>
</dbReference>
<evidence type="ECO:0000259" key="8">
    <source>
        <dbReference type="SMART" id="SM00906"/>
    </source>
</evidence>
<dbReference type="AlphaFoldDB" id="A0A9W9KSE3"/>
<reference evidence="9" key="2">
    <citation type="journal article" date="2023" name="IMA Fungus">
        <title>Comparative genomic study of the Penicillium genus elucidates a diverse pangenome and 15 lateral gene transfer events.</title>
        <authorList>
            <person name="Petersen C."/>
            <person name="Sorensen T."/>
            <person name="Nielsen M.R."/>
            <person name="Sondergaard T.E."/>
            <person name="Sorensen J.L."/>
            <person name="Fitzpatrick D.A."/>
            <person name="Frisvad J.C."/>
            <person name="Nielsen K.L."/>
        </authorList>
    </citation>
    <scope>NUCLEOTIDE SEQUENCE</scope>
    <source>
        <strain evidence="9">IBT 30069</strain>
    </source>
</reference>
<organism evidence="9 10">
    <name type="scientific">Penicillium angulare</name>
    <dbReference type="NCBI Taxonomy" id="116970"/>
    <lineage>
        <taxon>Eukaryota</taxon>
        <taxon>Fungi</taxon>
        <taxon>Dikarya</taxon>
        <taxon>Ascomycota</taxon>
        <taxon>Pezizomycotina</taxon>
        <taxon>Eurotiomycetes</taxon>
        <taxon>Eurotiomycetidae</taxon>
        <taxon>Eurotiales</taxon>
        <taxon>Aspergillaceae</taxon>
        <taxon>Penicillium</taxon>
    </lineage>
</organism>
<dbReference type="OrthoDB" id="2154091at2759"/>
<keyword evidence="5" id="KW-0804">Transcription</keyword>
<accession>A0A9W9KSE3</accession>
<evidence type="ECO:0000256" key="6">
    <source>
        <dbReference type="ARBA" id="ARBA00023242"/>
    </source>
</evidence>
<evidence type="ECO:0000256" key="7">
    <source>
        <dbReference type="SAM" id="MobiDB-lite"/>
    </source>
</evidence>
<evidence type="ECO:0000313" key="9">
    <source>
        <dbReference type="EMBL" id="KAJ5116628.1"/>
    </source>
</evidence>
<keyword evidence="4" id="KW-0238">DNA-binding</keyword>
<feature type="domain" description="Xylanolytic transcriptional activator regulatory" evidence="8">
    <location>
        <begin position="263"/>
        <end position="340"/>
    </location>
</feature>
<keyword evidence="3" id="KW-0805">Transcription regulation</keyword>
<keyword evidence="10" id="KW-1185">Reference proteome</keyword>
<reference evidence="9" key="1">
    <citation type="submission" date="2022-11" db="EMBL/GenBank/DDBJ databases">
        <authorList>
            <person name="Petersen C."/>
        </authorList>
    </citation>
    <scope>NUCLEOTIDE SEQUENCE</scope>
    <source>
        <strain evidence="9">IBT 30069</strain>
    </source>
</reference>
<name>A0A9W9KSE3_9EURO</name>
<dbReference type="InterPro" id="IPR007219">
    <property type="entry name" value="XnlR_reg_dom"/>
</dbReference>
<evidence type="ECO:0000256" key="1">
    <source>
        <dbReference type="ARBA" id="ARBA00022723"/>
    </source>
</evidence>
<gene>
    <name evidence="9" type="ORF">N7456_000976</name>
</gene>
<dbReference type="InterPro" id="IPR051615">
    <property type="entry name" value="Transcr_Regulatory_Elem"/>
</dbReference>
<dbReference type="Pfam" id="PF04082">
    <property type="entry name" value="Fungal_trans"/>
    <property type="match status" value="1"/>
</dbReference>
<keyword evidence="6" id="KW-0539">Nucleus</keyword>
<evidence type="ECO:0000256" key="3">
    <source>
        <dbReference type="ARBA" id="ARBA00023015"/>
    </source>
</evidence>
<protein>
    <submittedName>
        <fullName evidence="9">Fungal-specific transcription factor domain-containing protein</fullName>
    </submittedName>
</protein>
<evidence type="ECO:0000256" key="5">
    <source>
        <dbReference type="ARBA" id="ARBA00023163"/>
    </source>
</evidence>
<dbReference type="EMBL" id="JAPQKH010000001">
    <property type="protein sequence ID" value="KAJ5116628.1"/>
    <property type="molecule type" value="Genomic_DNA"/>
</dbReference>
<dbReference type="CDD" id="cd12148">
    <property type="entry name" value="fungal_TF_MHR"/>
    <property type="match status" value="1"/>
</dbReference>
<dbReference type="Proteomes" id="UP001149165">
    <property type="component" value="Unassembled WGS sequence"/>
</dbReference>
<evidence type="ECO:0000256" key="2">
    <source>
        <dbReference type="ARBA" id="ARBA00022833"/>
    </source>
</evidence>
<dbReference type="SMART" id="SM00906">
    <property type="entry name" value="Fungal_trans"/>
    <property type="match status" value="1"/>
</dbReference>
<feature type="compositionally biased region" description="Basic and acidic residues" evidence="7">
    <location>
        <begin position="16"/>
        <end position="35"/>
    </location>
</feature>
<evidence type="ECO:0000313" key="10">
    <source>
        <dbReference type="Proteomes" id="UP001149165"/>
    </source>
</evidence>
<feature type="region of interest" description="Disordered" evidence="7">
    <location>
        <begin position="16"/>
        <end position="40"/>
    </location>
</feature>
<comment type="caution">
    <text evidence="9">The sequence shown here is derived from an EMBL/GenBank/DDBJ whole genome shotgun (WGS) entry which is preliminary data.</text>
</comment>
<keyword evidence="2" id="KW-0862">Zinc</keyword>
<keyword evidence="1" id="KW-0479">Metal-binding</keyword>
<sequence length="686" mass="75967">MSRIEEENRRLKDALVQLEHREKPQRVDETHETQRRTVPVSWSQQGVAFCTPDSSAGSGRREGIVIRDANNPFLNPQPSGQIDTVAQSHGPTSAVADENASNLGMMARKPHQHAEGSEAARNALFANSARSSQLEKINLSSGRYEFDGVEPQLAMRLLSLFWDRQLDVSAVVYRPLFMRDMACNGPYFSKLLLNAIYFTASKHCTHAEVFDDRNNALTAGRRFRRRIMEFLGDHITTSEIPTVQALLLLSYALFNWCDEKSLSWLYSGMAFNMITDLGIHSSHATDPRFGKLALEDIEARQRLFWGAYTIDKFLSLYQGRCMRLRDGDTSVPLRFLDEYEEFETLDSSSYASNGEVTNIPSHGLSILKGYCSLSIIMSGILEILYAEHSTAKDPSILIDAASSLYNRLQGWFDALPPTISLPLSGISMGSASPHILSLRALYHTLEIILHRPFVSDGHLRSVSASIAPAAFNTCVSAAASIDHIHALYGRSFSMRSAPYILSYATYVSATIHARVAAQSASGSQAHLSLRRCVSTLRAQKEVSLGPKKALEVIENLIRRVGIHIDDDCMIQPSINAPAVSLNPTVGANTGLTDTSEYTVDSTTDPFQISTPSDGHIVPEGMFEYDMECIFQSFNVPQDSFMQQMRDLPPFNNQDASWGSSASIPDPVSPLFHLDPLYGLESIPSIL</sequence>